<gene>
    <name evidence="2" type="ORF">cyc_02535</name>
</gene>
<evidence type="ECO:0000259" key="1">
    <source>
        <dbReference type="Pfam" id="PF09717"/>
    </source>
</evidence>
<dbReference type="VEuPathDB" id="ToxoDB:cyc_02535"/>
<protein>
    <submittedName>
        <fullName evidence="2">Cpw-wpc domain-containing protein</fullName>
    </submittedName>
</protein>
<sequence length="360" mass="39609">MQEGGLGKVLRCKAFFVNAFNRFNMLSASLLGCGCLDRCSGPAGEMTHTPVPQERATSHCLVLKDLQCEKTGKLVKPYFTKEMKRAFEVACQARFPCENTCEKEYTAPCPEGWVTRGKSCNAPEGSSACGINMVSFALMSLAEKKNFERGTGVSPVLKVHRAERQQAPRAALAFHGLQTGWNVIPAPGKTLQQMLMEGNWLNIVSYRTAARSFVVAGPASSLSSCTSHFAAFLSDEDNCARTEAGKAEQREIGKHGPVHDRTGEVWPRRSKSILPFTRIVGAEKKKEVPKKLPAVEQRIIQESEAQALTEDITGVWLSDFTSSVIGKVFAVSTLTQSLMPLCALFRLFYMSQKRQFLNAT</sequence>
<feature type="domain" description="CPW-WPC" evidence="1">
    <location>
        <begin position="101"/>
        <end position="149"/>
    </location>
</feature>
<dbReference type="Pfam" id="PF09717">
    <property type="entry name" value="CPW_WPC"/>
    <property type="match status" value="1"/>
</dbReference>
<dbReference type="AlphaFoldDB" id="A0A1D3CVD2"/>
<name>A0A1D3CVD2_9EIME</name>
<organism evidence="2 3">
    <name type="scientific">Cyclospora cayetanensis</name>
    <dbReference type="NCBI Taxonomy" id="88456"/>
    <lineage>
        <taxon>Eukaryota</taxon>
        <taxon>Sar</taxon>
        <taxon>Alveolata</taxon>
        <taxon>Apicomplexa</taxon>
        <taxon>Conoidasida</taxon>
        <taxon>Coccidia</taxon>
        <taxon>Eucoccidiorida</taxon>
        <taxon>Eimeriorina</taxon>
        <taxon>Eimeriidae</taxon>
        <taxon>Cyclospora</taxon>
    </lineage>
</organism>
<dbReference type="InterPro" id="IPR006387">
    <property type="entry name" value="CPW_WPC_dom"/>
</dbReference>
<keyword evidence="3" id="KW-1185">Reference proteome</keyword>
<evidence type="ECO:0000313" key="3">
    <source>
        <dbReference type="Proteomes" id="UP000095192"/>
    </source>
</evidence>
<dbReference type="EMBL" id="JROU02001807">
    <property type="protein sequence ID" value="OEH75159.1"/>
    <property type="molecule type" value="Genomic_DNA"/>
</dbReference>
<dbReference type="InParanoid" id="A0A1D3CVD2"/>
<evidence type="ECO:0000313" key="2">
    <source>
        <dbReference type="EMBL" id="OEH75159.1"/>
    </source>
</evidence>
<reference evidence="2 3" key="1">
    <citation type="journal article" date="2016" name="BMC Genomics">
        <title>Comparative genomics reveals Cyclospora cayetanensis possesses coccidia-like metabolism and invasion components but unique surface antigens.</title>
        <authorList>
            <person name="Liu S."/>
            <person name="Wang L."/>
            <person name="Zheng H."/>
            <person name="Xu Z."/>
            <person name="Roellig D.M."/>
            <person name="Li N."/>
            <person name="Frace M.A."/>
            <person name="Tang K."/>
            <person name="Arrowood M.J."/>
            <person name="Moss D.M."/>
            <person name="Zhang L."/>
            <person name="Feng Y."/>
            <person name="Xiao L."/>
        </authorList>
    </citation>
    <scope>NUCLEOTIDE SEQUENCE [LARGE SCALE GENOMIC DNA]</scope>
    <source>
        <strain evidence="2 3">CHN_HEN01</strain>
    </source>
</reference>
<dbReference type="Proteomes" id="UP000095192">
    <property type="component" value="Unassembled WGS sequence"/>
</dbReference>
<comment type="caution">
    <text evidence="2">The sequence shown here is derived from an EMBL/GenBank/DDBJ whole genome shotgun (WGS) entry which is preliminary data.</text>
</comment>
<accession>A0A1D3CVD2</accession>
<proteinExistence type="predicted"/>